<organism evidence="1 2">
    <name type="scientific">Pisolithus tinctorius Marx 270</name>
    <dbReference type="NCBI Taxonomy" id="870435"/>
    <lineage>
        <taxon>Eukaryota</taxon>
        <taxon>Fungi</taxon>
        <taxon>Dikarya</taxon>
        <taxon>Basidiomycota</taxon>
        <taxon>Agaricomycotina</taxon>
        <taxon>Agaricomycetes</taxon>
        <taxon>Agaricomycetidae</taxon>
        <taxon>Boletales</taxon>
        <taxon>Sclerodermatineae</taxon>
        <taxon>Pisolithaceae</taxon>
        <taxon>Pisolithus</taxon>
    </lineage>
</organism>
<name>A0A0C3P760_PISTI</name>
<dbReference type="AlphaFoldDB" id="A0A0C3P760"/>
<dbReference type="HOGENOM" id="CLU_2942761_0_0_1"/>
<protein>
    <submittedName>
        <fullName evidence="1">Uncharacterized protein</fullName>
    </submittedName>
</protein>
<proteinExistence type="predicted"/>
<accession>A0A0C3P760</accession>
<reference evidence="1 2" key="1">
    <citation type="submission" date="2014-04" db="EMBL/GenBank/DDBJ databases">
        <authorList>
            <consortium name="DOE Joint Genome Institute"/>
            <person name="Kuo A."/>
            <person name="Kohler A."/>
            <person name="Costa M.D."/>
            <person name="Nagy L.G."/>
            <person name="Floudas D."/>
            <person name="Copeland A."/>
            <person name="Barry K.W."/>
            <person name="Cichocki N."/>
            <person name="Veneault-Fourrey C."/>
            <person name="LaButti K."/>
            <person name="Lindquist E.A."/>
            <person name="Lipzen A."/>
            <person name="Lundell T."/>
            <person name="Morin E."/>
            <person name="Murat C."/>
            <person name="Sun H."/>
            <person name="Tunlid A."/>
            <person name="Henrissat B."/>
            <person name="Grigoriev I.V."/>
            <person name="Hibbett D.S."/>
            <person name="Martin F."/>
            <person name="Nordberg H.P."/>
            <person name="Cantor M.N."/>
            <person name="Hua S.X."/>
        </authorList>
    </citation>
    <scope>NUCLEOTIDE SEQUENCE [LARGE SCALE GENOMIC DNA]</scope>
    <source>
        <strain evidence="1 2">Marx 270</strain>
    </source>
</reference>
<reference evidence="2" key="2">
    <citation type="submission" date="2015-01" db="EMBL/GenBank/DDBJ databases">
        <title>Evolutionary Origins and Diversification of the Mycorrhizal Mutualists.</title>
        <authorList>
            <consortium name="DOE Joint Genome Institute"/>
            <consortium name="Mycorrhizal Genomics Consortium"/>
            <person name="Kohler A."/>
            <person name="Kuo A."/>
            <person name="Nagy L.G."/>
            <person name="Floudas D."/>
            <person name="Copeland A."/>
            <person name="Barry K.W."/>
            <person name="Cichocki N."/>
            <person name="Veneault-Fourrey C."/>
            <person name="LaButti K."/>
            <person name="Lindquist E.A."/>
            <person name="Lipzen A."/>
            <person name="Lundell T."/>
            <person name="Morin E."/>
            <person name="Murat C."/>
            <person name="Riley R."/>
            <person name="Ohm R."/>
            <person name="Sun H."/>
            <person name="Tunlid A."/>
            <person name="Henrissat B."/>
            <person name="Grigoriev I.V."/>
            <person name="Hibbett D.S."/>
            <person name="Martin F."/>
        </authorList>
    </citation>
    <scope>NUCLEOTIDE SEQUENCE [LARGE SCALE GENOMIC DNA]</scope>
    <source>
        <strain evidence="2">Marx 270</strain>
    </source>
</reference>
<gene>
    <name evidence="1" type="ORF">M404DRAFT_620063</name>
</gene>
<keyword evidence="2" id="KW-1185">Reference proteome</keyword>
<dbReference type="EMBL" id="KN831976">
    <property type="protein sequence ID" value="KIO03431.1"/>
    <property type="molecule type" value="Genomic_DNA"/>
</dbReference>
<evidence type="ECO:0000313" key="2">
    <source>
        <dbReference type="Proteomes" id="UP000054217"/>
    </source>
</evidence>
<dbReference type="InParanoid" id="A0A0C3P760"/>
<dbReference type="Proteomes" id="UP000054217">
    <property type="component" value="Unassembled WGS sequence"/>
</dbReference>
<evidence type="ECO:0000313" key="1">
    <source>
        <dbReference type="EMBL" id="KIO03431.1"/>
    </source>
</evidence>
<sequence length="60" mass="6911">MTMLTRSTRTSMLVCCSRLLIQFVIHPFHAGEACKSRLVQPKLDNRLTSLPKTYYNVARI</sequence>